<evidence type="ECO:0000256" key="1">
    <source>
        <dbReference type="ARBA" id="ARBA00007673"/>
    </source>
</evidence>
<proteinExistence type="inferred from homology"/>
<dbReference type="InterPro" id="IPR007400">
    <property type="entry name" value="PrpF-like"/>
</dbReference>
<sequence>MEKIPCVLMRGGSSKGLFFLAQDLPASTAARDRLLLAAMGSPDLRQVDGMGGGDSQSSKVVIVGPSSRPDADLEHLFAQVSVARNFVDVRPNSGNMLSGVAPFAIDAGLIPTSSPTTTVRVLNLNSGKIAEVIVQTPGGKLTYDGRCQVDGVPGSFAPIELRFLDPAGTRTGVLLPTSKAREEICGVEVTCIDCAIPLVLVKAEALGKTGHESKAELDADTEFSNRLKTIRLEAARQMRLEDSESVALPKIAIVASPRHGGSIAARYFSPKWCHATFGISGALALAAACHVTGSIAEDLVELDVRKLGHIIIEHPSGTMAFDIDISEHDDQGIPVFKQARLITTARPLLSGVVLVPERLEPQIA</sequence>
<dbReference type="Pfam" id="PF04303">
    <property type="entry name" value="PrpF"/>
    <property type="match status" value="1"/>
</dbReference>
<dbReference type="GO" id="GO:0016853">
    <property type="term" value="F:isomerase activity"/>
    <property type="evidence" value="ECO:0007669"/>
    <property type="project" value="UniProtKB-KW"/>
</dbReference>
<evidence type="ECO:0000256" key="2">
    <source>
        <dbReference type="ARBA" id="ARBA00023235"/>
    </source>
</evidence>
<dbReference type="Proteomes" id="UP000319502">
    <property type="component" value="Unassembled WGS sequence"/>
</dbReference>
<dbReference type="Gene3D" id="3.10.310.10">
    <property type="entry name" value="Diaminopimelate Epimerase, Chain A, domain 1"/>
    <property type="match status" value="2"/>
</dbReference>
<comment type="similarity">
    <text evidence="1">Belongs to the PrpF family.</text>
</comment>
<name>A0A557QZ80_9RHOO</name>
<dbReference type="SUPFAM" id="SSF54506">
    <property type="entry name" value="Diaminopimelate epimerase-like"/>
    <property type="match status" value="2"/>
</dbReference>
<dbReference type="RefSeq" id="WP_144308680.1">
    <property type="nucleotide sequence ID" value="NZ_VMNK01000004.1"/>
</dbReference>
<organism evidence="3 4">
    <name type="scientific">Denitromonas halophila</name>
    <dbReference type="NCBI Taxonomy" id="1629404"/>
    <lineage>
        <taxon>Bacteria</taxon>
        <taxon>Pseudomonadati</taxon>
        <taxon>Pseudomonadota</taxon>
        <taxon>Betaproteobacteria</taxon>
        <taxon>Rhodocyclales</taxon>
        <taxon>Zoogloeaceae</taxon>
        <taxon>Denitromonas</taxon>
    </lineage>
</organism>
<keyword evidence="2" id="KW-0413">Isomerase</keyword>
<protein>
    <submittedName>
        <fullName evidence="3">4-oxalomesaconate tautomerase</fullName>
    </submittedName>
</protein>
<dbReference type="OrthoDB" id="9779763at2"/>
<accession>A0A557QZ80</accession>
<dbReference type="PANTHER" id="PTHR43709">
    <property type="entry name" value="ACONITATE ISOMERASE-RELATED"/>
    <property type="match status" value="1"/>
</dbReference>
<reference evidence="3 4" key="1">
    <citation type="submission" date="2019-07" db="EMBL/GenBank/DDBJ databases">
        <title>The pathways for chlorine oxyanion respiration interact through the shared metabolite chlorate.</title>
        <authorList>
            <person name="Barnum T.P."/>
            <person name="Cheng Y."/>
            <person name="Hill K.A."/>
            <person name="Lucas L.N."/>
            <person name="Carlson H.K."/>
            <person name="Coates J.D."/>
        </authorList>
    </citation>
    <scope>NUCLEOTIDE SEQUENCE [LARGE SCALE GENOMIC DNA]</scope>
    <source>
        <strain evidence="3 4">SFB-3</strain>
    </source>
</reference>
<evidence type="ECO:0000313" key="4">
    <source>
        <dbReference type="Proteomes" id="UP000319502"/>
    </source>
</evidence>
<dbReference type="PANTHER" id="PTHR43709:SF3">
    <property type="entry name" value="ISOMERASE YBHH-RELATED"/>
    <property type="match status" value="1"/>
</dbReference>
<evidence type="ECO:0000313" key="3">
    <source>
        <dbReference type="EMBL" id="TVO58204.1"/>
    </source>
</evidence>
<dbReference type="AlphaFoldDB" id="A0A557QZ80"/>
<dbReference type="EMBL" id="VMNK01000004">
    <property type="protein sequence ID" value="TVO58204.1"/>
    <property type="molecule type" value="Genomic_DNA"/>
</dbReference>
<gene>
    <name evidence="3" type="ORF">FHP91_05675</name>
</gene>
<comment type="caution">
    <text evidence="3">The sequence shown here is derived from an EMBL/GenBank/DDBJ whole genome shotgun (WGS) entry which is preliminary data.</text>
</comment>
<keyword evidence="4" id="KW-1185">Reference proteome</keyword>